<dbReference type="EMBL" id="JYDP01000067">
    <property type="protein sequence ID" value="KRZ09839.1"/>
    <property type="molecule type" value="Genomic_DNA"/>
</dbReference>
<sequence length="85" mass="9500">MHQNVIVASILILLHVSSTVMCLDTLSYSKKSITDLFFLNSSFSDSSNAQEVWGNVMPGLCTLWYSHAEISGTSLRLRSTWQISM</sequence>
<keyword evidence="1" id="KW-0732">Signal</keyword>
<feature type="chain" id="PRO_5006879164" description="Secreted protein" evidence="1">
    <location>
        <begin position="23"/>
        <end position="85"/>
    </location>
</feature>
<evidence type="ECO:0000313" key="2">
    <source>
        <dbReference type="EMBL" id="KRZ09839.1"/>
    </source>
</evidence>
<dbReference type="AlphaFoldDB" id="A0A0V1HHW3"/>
<comment type="caution">
    <text evidence="2">The sequence shown here is derived from an EMBL/GenBank/DDBJ whole genome shotgun (WGS) entry which is preliminary data.</text>
</comment>
<evidence type="ECO:0000313" key="3">
    <source>
        <dbReference type="Proteomes" id="UP000055024"/>
    </source>
</evidence>
<keyword evidence="3" id="KW-1185">Reference proteome</keyword>
<feature type="signal peptide" evidence="1">
    <location>
        <begin position="1"/>
        <end position="22"/>
    </location>
</feature>
<organism evidence="2 3">
    <name type="scientific">Trichinella zimbabwensis</name>
    <dbReference type="NCBI Taxonomy" id="268475"/>
    <lineage>
        <taxon>Eukaryota</taxon>
        <taxon>Metazoa</taxon>
        <taxon>Ecdysozoa</taxon>
        <taxon>Nematoda</taxon>
        <taxon>Enoplea</taxon>
        <taxon>Dorylaimia</taxon>
        <taxon>Trichinellida</taxon>
        <taxon>Trichinellidae</taxon>
        <taxon>Trichinella</taxon>
    </lineage>
</organism>
<evidence type="ECO:0000256" key="1">
    <source>
        <dbReference type="SAM" id="SignalP"/>
    </source>
</evidence>
<proteinExistence type="predicted"/>
<gene>
    <name evidence="2" type="ORF">T11_1209</name>
</gene>
<dbReference type="Proteomes" id="UP000055024">
    <property type="component" value="Unassembled WGS sequence"/>
</dbReference>
<protein>
    <recommendedName>
        <fullName evidence="4">Secreted protein</fullName>
    </recommendedName>
</protein>
<evidence type="ECO:0008006" key="4">
    <source>
        <dbReference type="Google" id="ProtNLM"/>
    </source>
</evidence>
<accession>A0A0V1HHW3</accession>
<name>A0A0V1HHW3_9BILA</name>
<reference evidence="2 3" key="1">
    <citation type="submission" date="2015-01" db="EMBL/GenBank/DDBJ databases">
        <title>Evolution of Trichinella species and genotypes.</title>
        <authorList>
            <person name="Korhonen P.K."/>
            <person name="Edoardo P."/>
            <person name="Giuseppe L.R."/>
            <person name="Gasser R.B."/>
        </authorList>
    </citation>
    <scope>NUCLEOTIDE SEQUENCE [LARGE SCALE GENOMIC DNA]</scope>
    <source>
        <strain evidence="2">ISS1029</strain>
    </source>
</reference>